<evidence type="ECO:0000259" key="1">
    <source>
        <dbReference type="Pfam" id="PF01494"/>
    </source>
</evidence>
<reference evidence="2" key="1">
    <citation type="submission" date="2022-07" db="EMBL/GenBank/DDBJ databases">
        <title>Isolation, identification, and degradation of a PFOSA degrading strain from sewage treatment plant.</title>
        <authorList>
            <person name="Zhang L."/>
            <person name="Huo Y."/>
        </authorList>
    </citation>
    <scope>NUCLEOTIDE SEQUENCE</scope>
    <source>
        <strain evidence="2">C1</strain>
    </source>
</reference>
<gene>
    <name evidence="2" type="ORF">NOX80_09790</name>
</gene>
<accession>A0ABY5INX3</accession>
<evidence type="ECO:0000313" key="3">
    <source>
        <dbReference type="Proteomes" id="UP001059844"/>
    </source>
</evidence>
<feature type="domain" description="FAD-binding" evidence="1">
    <location>
        <begin position="6"/>
        <end position="309"/>
    </location>
</feature>
<dbReference type="PANTHER" id="PTHR43747:SF1">
    <property type="entry name" value="SLR1998 PROTEIN"/>
    <property type="match status" value="1"/>
</dbReference>
<name>A0ABY5INX3_9FLAO</name>
<dbReference type="EMBL" id="CP101751">
    <property type="protein sequence ID" value="UUC43925.1"/>
    <property type="molecule type" value="Genomic_DNA"/>
</dbReference>
<dbReference type="InterPro" id="IPR050816">
    <property type="entry name" value="Flavin-dep_Halogenase_NPB"/>
</dbReference>
<dbReference type="PANTHER" id="PTHR43747">
    <property type="entry name" value="FAD-BINDING PROTEIN"/>
    <property type="match status" value="1"/>
</dbReference>
<keyword evidence="3" id="KW-1185">Reference proteome</keyword>
<dbReference type="SUPFAM" id="SSF51905">
    <property type="entry name" value="FAD/NAD(P)-binding domain"/>
    <property type="match status" value="1"/>
</dbReference>
<sequence length="381" mass="42877">MNVNTYDIVILGAGPAGLSAAITLGQHTDLKILVADAGLPGIHRPGESIPPTALSCIAALGLSEIFSDGSHFSYPGHASVWGRNEPGYNDALLDPMGPPYRLNRLQFDQMLVDSLTSYPSVHLEWGYNYIKHQFNTSTSAYEMLFTNQKTQKQEQVITRFVIDASGARARFSRTEGAIRRIDDQMVALIGMQKITEGHITAQTLIEAEENGWWYMAKLPENQLITLFVTEPQLLKQTGYNDVLNRKPALDRTHLIAKHLSCIQLQEGQWYHAPVHSSYLEKPYGSRWLATGDAAVCYDPIAAQGIHKALSLGIRSGKIAAQLFETDFQNKEVLQQYAQYCKATYSTYFTQRTQLYSNEKRWLNAPFWQNRLKVYNTVLKVV</sequence>
<dbReference type="InterPro" id="IPR002938">
    <property type="entry name" value="FAD-bd"/>
</dbReference>
<dbReference type="RefSeq" id="WP_256549594.1">
    <property type="nucleotide sequence ID" value="NZ_CP101751.1"/>
</dbReference>
<evidence type="ECO:0000313" key="2">
    <source>
        <dbReference type="EMBL" id="UUC43925.1"/>
    </source>
</evidence>
<proteinExistence type="predicted"/>
<dbReference type="Gene3D" id="3.30.9.100">
    <property type="match status" value="1"/>
</dbReference>
<dbReference type="PRINTS" id="PR00420">
    <property type="entry name" value="RNGMNOXGNASE"/>
</dbReference>
<dbReference type="InterPro" id="IPR036188">
    <property type="entry name" value="FAD/NAD-bd_sf"/>
</dbReference>
<organism evidence="2 3">
    <name type="scientific">Flavobacterium cerinum</name>
    <dbReference type="NCBI Taxonomy" id="2502784"/>
    <lineage>
        <taxon>Bacteria</taxon>
        <taxon>Pseudomonadati</taxon>
        <taxon>Bacteroidota</taxon>
        <taxon>Flavobacteriia</taxon>
        <taxon>Flavobacteriales</taxon>
        <taxon>Flavobacteriaceae</taxon>
        <taxon>Flavobacterium</taxon>
    </lineage>
</organism>
<protein>
    <submittedName>
        <fullName evidence="2">Tryptophan 7-halogenase</fullName>
    </submittedName>
</protein>
<dbReference type="Proteomes" id="UP001059844">
    <property type="component" value="Chromosome"/>
</dbReference>
<dbReference type="Gene3D" id="3.50.50.60">
    <property type="entry name" value="FAD/NAD(P)-binding domain"/>
    <property type="match status" value="1"/>
</dbReference>
<dbReference type="Pfam" id="PF01494">
    <property type="entry name" value="FAD_binding_3"/>
    <property type="match status" value="1"/>
</dbReference>